<evidence type="ECO:0000313" key="2">
    <source>
        <dbReference type="Proteomes" id="UP001519460"/>
    </source>
</evidence>
<dbReference type="AlphaFoldDB" id="A0ABD0LAB6"/>
<accession>A0ABD0LAB6</accession>
<proteinExistence type="predicted"/>
<comment type="caution">
    <text evidence="1">The sequence shown here is derived from an EMBL/GenBank/DDBJ whole genome shotgun (WGS) entry which is preliminary data.</text>
</comment>
<evidence type="ECO:0000313" key="1">
    <source>
        <dbReference type="EMBL" id="KAK7496074.1"/>
    </source>
</evidence>
<dbReference type="EMBL" id="JACVVK020000070">
    <property type="protein sequence ID" value="KAK7496074.1"/>
    <property type="molecule type" value="Genomic_DNA"/>
</dbReference>
<organism evidence="1 2">
    <name type="scientific">Batillaria attramentaria</name>
    <dbReference type="NCBI Taxonomy" id="370345"/>
    <lineage>
        <taxon>Eukaryota</taxon>
        <taxon>Metazoa</taxon>
        <taxon>Spiralia</taxon>
        <taxon>Lophotrochozoa</taxon>
        <taxon>Mollusca</taxon>
        <taxon>Gastropoda</taxon>
        <taxon>Caenogastropoda</taxon>
        <taxon>Sorbeoconcha</taxon>
        <taxon>Cerithioidea</taxon>
        <taxon>Batillariidae</taxon>
        <taxon>Batillaria</taxon>
    </lineage>
</organism>
<dbReference type="Proteomes" id="UP001519460">
    <property type="component" value="Unassembled WGS sequence"/>
</dbReference>
<keyword evidence="2" id="KW-1185">Reference proteome</keyword>
<gene>
    <name evidence="1" type="ORF">BaRGS_00012775</name>
</gene>
<reference evidence="1 2" key="1">
    <citation type="journal article" date="2023" name="Sci. Data">
        <title>Genome assembly of the Korean intertidal mud-creeper Batillaria attramentaria.</title>
        <authorList>
            <person name="Patra A.K."/>
            <person name="Ho P.T."/>
            <person name="Jun S."/>
            <person name="Lee S.J."/>
            <person name="Kim Y."/>
            <person name="Won Y.J."/>
        </authorList>
    </citation>
    <scope>NUCLEOTIDE SEQUENCE [LARGE SCALE GENOMIC DNA]</scope>
    <source>
        <strain evidence="1">Wonlab-2016</strain>
    </source>
</reference>
<sequence length="131" mass="14520">WPGIGARSRSPAAPYCVKFNDNWLFFAGLPIADLRRNKFSKSNSYHHGTLSPEITDLQTDGIAGGFQNHLRQTTDPSAEGPSDATLSMGSRLLPESNKLLLHCWWRHGQTTTLYSAGIARLVPMAQRIVKE</sequence>
<feature type="non-terminal residue" evidence="1">
    <location>
        <position position="1"/>
    </location>
</feature>
<name>A0ABD0LAB6_9CAEN</name>
<feature type="non-terminal residue" evidence="1">
    <location>
        <position position="131"/>
    </location>
</feature>
<protein>
    <submittedName>
        <fullName evidence="1">Uncharacterized protein</fullName>
    </submittedName>
</protein>